<protein>
    <submittedName>
        <fullName evidence="1">Uncharacterized protein</fullName>
    </submittedName>
</protein>
<dbReference type="AlphaFoldDB" id="A0A8S2WV97"/>
<feature type="non-terminal residue" evidence="1">
    <location>
        <position position="1"/>
    </location>
</feature>
<dbReference type="Proteomes" id="UP000682733">
    <property type="component" value="Unassembled WGS sequence"/>
</dbReference>
<dbReference type="EMBL" id="CAJOBA010086140">
    <property type="protein sequence ID" value="CAF4464235.1"/>
    <property type="molecule type" value="Genomic_DNA"/>
</dbReference>
<organism evidence="1 2">
    <name type="scientific">Didymodactylos carnosus</name>
    <dbReference type="NCBI Taxonomy" id="1234261"/>
    <lineage>
        <taxon>Eukaryota</taxon>
        <taxon>Metazoa</taxon>
        <taxon>Spiralia</taxon>
        <taxon>Gnathifera</taxon>
        <taxon>Rotifera</taxon>
        <taxon>Eurotatoria</taxon>
        <taxon>Bdelloidea</taxon>
        <taxon>Philodinida</taxon>
        <taxon>Philodinidae</taxon>
        <taxon>Didymodactylos</taxon>
    </lineage>
</organism>
<accession>A0A8S2WV97</accession>
<evidence type="ECO:0000313" key="1">
    <source>
        <dbReference type="EMBL" id="CAF4464235.1"/>
    </source>
</evidence>
<sequence length="162" mass="19026">NYRSNINDDISLHSKQNKTKQITLYDNTAPYTLELFQIIQKSFPRATKLIFVIAPIPSVSDNLLSNELIMENIVFVVFLLNQLKFKYFKRLLLMTPNILVLYIRHSVVSDILKKLNDSFQPLKSICNRIRRVHLDPRSFEYRGLCDNRIQVLFPNAELLGWN</sequence>
<comment type="caution">
    <text evidence="1">The sequence shown here is derived from an EMBL/GenBank/DDBJ whole genome shotgun (WGS) entry which is preliminary data.</text>
</comment>
<gene>
    <name evidence="1" type="ORF">TMI583_LOCUS46403</name>
</gene>
<evidence type="ECO:0000313" key="2">
    <source>
        <dbReference type="Proteomes" id="UP000682733"/>
    </source>
</evidence>
<reference evidence="1" key="1">
    <citation type="submission" date="2021-02" db="EMBL/GenBank/DDBJ databases">
        <authorList>
            <person name="Nowell W R."/>
        </authorList>
    </citation>
    <scope>NUCLEOTIDE SEQUENCE</scope>
</reference>
<name>A0A8S2WV97_9BILA</name>
<proteinExistence type="predicted"/>